<evidence type="ECO:0000256" key="9">
    <source>
        <dbReference type="ARBA" id="ARBA00023136"/>
    </source>
</evidence>
<organism evidence="13 14">
    <name type="scientific">Owenia fusiformis</name>
    <name type="common">Polychaete worm</name>
    <dbReference type="NCBI Taxonomy" id="6347"/>
    <lineage>
        <taxon>Eukaryota</taxon>
        <taxon>Metazoa</taxon>
        <taxon>Spiralia</taxon>
        <taxon>Lophotrochozoa</taxon>
        <taxon>Annelida</taxon>
        <taxon>Polychaeta</taxon>
        <taxon>Sedentaria</taxon>
        <taxon>Canalipalpata</taxon>
        <taxon>Sabellida</taxon>
        <taxon>Oweniida</taxon>
        <taxon>Oweniidae</taxon>
        <taxon>Owenia</taxon>
    </lineage>
</organism>
<dbReference type="PANTHER" id="PTHR11157">
    <property type="entry name" value="FATTY ACID ACYL TRANSFERASE-RELATED"/>
    <property type="match status" value="1"/>
</dbReference>
<keyword evidence="14" id="KW-1185">Reference proteome</keyword>
<accession>A0A8J1UL70</accession>
<feature type="transmembrane region" description="Helical" evidence="12">
    <location>
        <begin position="142"/>
        <end position="162"/>
    </location>
</feature>
<keyword evidence="3 12" id="KW-0444">Lipid biosynthesis</keyword>
<dbReference type="Pfam" id="PF01151">
    <property type="entry name" value="ELO"/>
    <property type="match status" value="1"/>
</dbReference>
<comment type="catalytic activity">
    <reaction evidence="11 12">
        <text>a very-long-chain acyl-CoA + malonyl-CoA + H(+) = a very-long-chain 3-oxoacyl-CoA + CO2 + CoA</text>
        <dbReference type="Rhea" id="RHEA:32727"/>
        <dbReference type="ChEBI" id="CHEBI:15378"/>
        <dbReference type="ChEBI" id="CHEBI:16526"/>
        <dbReference type="ChEBI" id="CHEBI:57287"/>
        <dbReference type="ChEBI" id="CHEBI:57384"/>
        <dbReference type="ChEBI" id="CHEBI:90725"/>
        <dbReference type="ChEBI" id="CHEBI:90736"/>
        <dbReference type="EC" id="2.3.1.199"/>
    </reaction>
</comment>
<evidence type="ECO:0000256" key="10">
    <source>
        <dbReference type="ARBA" id="ARBA00023160"/>
    </source>
</evidence>
<dbReference type="InterPro" id="IPR002076">
    <property type="entry name" value="ELO_fam"/>
</dbReference>
<feature type="transmembrane region" description="Helical" evidence="12">
    <location>
        <begin position="182"/>
        <end position="200"/>
    </location>
</feature>
<dbReference type="AlphaFoldDB" id="A0A8J1UL70"/>
<evidence type="ECO:0000313" key="13">
    <source>
        <dbReference type="EMBL" id="CAH1793971.1"/>
    </source>
</evidence>
<sequence>MAITVNGVTGFFSSLVDLQSFPLFCAYMLMILLSSLWQRIAPPLSLRPILVVFNFVCSAVSGYTMIGFTYGVLNCTHIYSMESDSNLRSTFWIYWLTKNFELLDTVWMILRHKNRQISFLHIYHHGSMLLLSDYAYQYTPWAPIAFFLAMNSFVHVVLYYYYGMAALNPQNPPSWKKRLTELQILQFAIGCCFSTCGYLYHGFCIYSIFYGITMAGLFSNFYYQAYFRKRSSKKDA</sequence>
<evidence type="ECO:0000313" key="14">
    <source>
        <dbReference type="Proteomes" id="UP000749559"/>
    </source>
</evidence>
<keyword evidence="7 12" id="KW-1133">Transmembrane helix</keyword>
<name>A0A8J1UL70_OWEFU</name>
<protein>
    <recommendedName>
        <fullName evidence="12">Elongation of very long chain fatty acids protein</fullName>
        <ecNumber evidence="12">2.3.1.199</ecNumber>
    </recommendedName>
    <alternativeName>
        <fullName evidence="12">Very-long-chain 3-oxoacyl-CoA synthase</fullName>
    </alternativeName>
</protein>
<comment type="caution">
    <text evidence="13">The sequence shown here is derived from an EMBL/GenBank/DDBJ whole genome shotgun (WGS) entry which is preliminary data.</text>
</comment>
<dbReference type="OrthoDB" id="434092at2759"/>
<keyword evidence="6 12" id="KW-0276">Fatty acid metabolism</keyword>
<feature type="transmembrane region" description="Helical" evidence="12">
    <location>
        <begin position="20"/>
        <end position="37"/>
    </location>
</feature>
<dbReference type="EMBL" id="CAIIXF020000009">
    <property type="protein sequence ID" value="CAH1793971.1"/>
    <property type="molecule type" value="Genomic_DNA"/>
</dbReference>
<feature type="transmembrane region" description="Helical" evidence="12">
    <location>
        <begin position="49"/>
        <end position="72"/>
    </location>
</feature>
<feature type="transmembrane region" description="Helical" evidence="12">
    <location>
        <begin position="206"/>
        <end position="223"/>
    </location>
</feature>
<dbReference type="GO" id="GO:0009922">
    <property type="term" value="F:fatty acid elongase activity"/>
    <property type="evidence" value="ECO:0007669"/>
    <property type="project" value="UniProtKB-EC"/>
</dbReference>
<evidence type="ECO:0000256" key="1">
    <source>
        <dbReference type="ARBA" id="ARBA00004141"/>
    </source>
</evidence>
<proteinExistence type="inferred from homology"/>
<comment type="similarity">
    <text evidence="2 12">Belongs to the ELO family.</text>
</comment>
<gene>
    <name evidence="13" type="ORF">OFUS_LOCUS18747</name>
</gene>
<evidence type="ECO:0000256" key="4">
    <source>
        <dbReference type="ARBA" id="ARBA00022679"/>
    </source>
</evidence>
<evidence type="ECO:0000256" key="8">
    <source>
        <dbReference type="ARBA" id="ARBA00023098"/>
    </source>
</evidence>
<evidence type="ECO:0000256" key="3">
    <source>
        <dbReference type="ARBA" id="ARBA00022516"/>
    </source>
</evidence>
<keyword evidence="10 12" id="KW-0275">Fatty acid biosynthesis</keyword>
<reference evidence="13" key="1">
    <citation type="submission" date="2022-03" db="EMBL/GenBank/DDBJ databases">
        <authorList>
            <person name="Martin C."/>
        </authorList>
    </citation>
    <scope>NUCLEOTIDE SEQUENCE</scope>
</reference>
<dbReference type="EC" id="2.3.1.199" evidence="12"/>
<keyword evidence="5 12" id="KW-0812">Transmembrane</keyword>
<dbReference type="GO" id="GO:0034626">
    <property type="term" value="P:fatty acid elongation, polyunsaturated fatty acid"/>
    <property type="evidence" value="ECO:0007669"/>
    <property type="project" value="TreeGrafter"/>
</dbReference>
<evidence type="ECO:0000256" key="2">
    <source>
        <dbReference type="ARBA" id="ARBA00007263"/>
    </source>
</evidence>
<evidence type="ECO:0000256" key="11">
    <source>
        <dbReference type="ARBA" id="ARBA00047375"/>
    </source>
</evidence>
<comment type="subcellular location">
    <subcellularLocation>
        <location evidence="1">Membrane</location>
        <topology evidence="1">Multi-pass membrane protein</topology>
    </subcellularLocation>
</comment>
<evidence type="ECO:0000256" key="6">
    <source>
        <dbReference type="ARBA" id="ARBA00022832"/>
    </source>
</evidence>
<evidence type="ECO:0000256" key="5">
    <source>
        <dbReference type="ARBA" id="ARBA00022692"/>
    </source>
</evidence>
<dbReference type="GO" id="GO:0042761">
    <property type="term" value="P:very long-chain fatty acid biosynthetic process"/>
    <property type="evidence" value="ECO:0007669"/>
    <property type="project" value="TreeGrafter"/>
</dbReference>
<keyword evidence="4 12" id="KW-0808">Transferase</keyword>
<evidence type="ECO:0000256" key="7">
    <source>
        <dbReference type="ARBA" id="ARBA00022989"/>
    </source>
</evidence>
<dbReference type="GO" id="GO:0005789">
    <property type="term" value="C:endoplasmic reticulum membrane"/>
    <property type="evidence" value="ECO:0007669"/>
    <property type="project" value="TreeGrafter"/>
</dbReference>
<dbReference type="GO" id="GO:0034625">
    <property type="term" value="P:fatty acid elongation, monounsaturated fatty acid"/>
    <property type="evidence" value="ECO:0007669"/>
    <property type="project" value="TreeGrafter"/>
</dbReference>
<dbReference type="Proteomes" id="UP000749559">
    <property type="component" value="Unassembled WGS sequence"/>
</dbReference>
<keyword evidence="8 12" id="KW-0443">Lipid metabolism</keyword>
<dbReference type="PANTHER" id="PTHR11157:SF134">
    <property type="entry name" value="ELONGATION OF FATTY ACIDS PROTEIN 1-RELATED"/>
    <property type="match status" value="1"/>
</dbReference>
<evidence type="ECO:0000256" key="12">
    <source>
        <dbReference type="RuleBase" id="RU361115"/>
    </source>
</evidence>
<keyword evidence="9 12" id="KW-0472">Membrane</keyword>
<dbReference type="GO" id="GO:0019367">
    <property type="term" value="P:fatty acid elongation, saturated fatty acid"/>
    <property type="evidence" value="ECO:0007669"/>
    <property type="project" value="TreeGrafter"/>
</dbReference>
<dbReference type="GO" id="GO:0030148">
    <property type="term" value="P:sphingolipid biosynthetic process"/>
    <property type="evidence" value="ECO:0007669"/>
    <property type="project" value="TreeGrafter"/>
</dbReference>